<gene>
    <name evidence="2" type="ORF">S03H2_37303</name>
</gene>
<protein>
    <submittedName>
        <fullName evidence="2">Uncharacterized protein</fullName>
    </submittedName>
</protein>
<feature type="transmembrane region" description="Helical" evidence="1">
    <location>
        <begin position="12"/>
        <end position="31"/>
    </location>
</feature>
<keyword evidence="1" id="KW-0812">Transmembrane</keyword>
<dbReference type="AlphaFoldDB" id="X1FT98"/>
<name>X1FT98_9ZZZZ</name>
<evidence type="ECO:0000256" key="1">
    <source>
        <dbReference type="SAM" id="Phobius"/>
    </source>
</evidence>
<organism evidence="2">
    <name type="scientific">marine sediment metagenome</name>
    <dbReference type="NCBI Taxonomy" id="412755"/>
    <lineage>
        <taxon>unclassified sequences</taxon>
        <taxon>metagenomes</taxon>
        <taxon>ecological metagenomes</taxon>
    </lineage>
</organism>
<comment type="caution">
    <text evidence="2">The sequence shown here is derived from an EMBL/GenBank/DDBJ whole genome shotgun (WGS) entry which is preliminary data.</text>
</comment>
<proteinExistence type="predicted"/>
<feature type="non-terminal residue" evidence="2">
    <location>
        <position position="33"/>
    </location>
</feature>
<sequence>MPDNNSDRKGFMGILWDAVSGFFTIGFAKVWTN</sequence>
<dbReference type="EMBL" id="BARU01022952">
    <property type="protein sequence ID" value="GAH48222.1"/>
    <property type="molecule type" value="Genomic_DNA"/>
</dbReference>
<keyword evidence="1" id="KW-0472">Membrane</keyword>
<evidence type="ECO:0000313" key="2">
    <source>
        <dbReference type="EMBL" id="GAH48222.1"/>
    </source>
</evidence>
<reference evidence="2" key="1">
    <citation type="journal article" date="2014" name="Front. Microbiol.">
        <title>High frequency of phylogenetically diverse reductive dehalogenase-homologous genes in deep subseafloor sedimentary metagenomes.</title>
        <authorList>
            <person name="Kawai M."/>
            <person name="Futagami T."/>
            <person name="Toyoda A."/>
            <person name="Takaki Y."/>
            <person name="Nishi S."/>
            <person name="Hori S."/>
            <person name="Arai W."/>
            <person name="Tsubouchi T."/>
            <person name="Morono Y."/>
            <person name="Uchiyama I."/>
            <person name="Ito T."/>
            <person name="Fujiyama A."/>
            <person name="Inagaki F."/>
            <person name="Takami H."/>
        </authorList>
    </citation>
    <scope>NUCLEOTIDE SEQUENCE</scope>
    <source>
        <strain evidence="2">Expedition CK06-06</strain>
    </source>
</reference>
<keyword evidence="1" id="KW-1133">Transmembrane helix</keyword>
<accession>X1FT98</accession>